<accession>A0ABM4UYF2</accession>
<evidence type="ECO:0000313" key="2">
    <source>
        <dbReference type="Proteomes" id="UP001652660"/>
    </source>
</evidence>
<dbReference type="PROSITE" id="PS50994">
    <property type="entry name" value="INTEGRASE"/>
    <property type="match status" value="1"/>
</dbReference>
<name>A0ABM4UYF2_COFAR</name>
<dbReference type="Pfam" id="PF00078">
    <property type="entry name" value="RVT_1"/>
    <property type="match status" value="1"/>
</dbReference>
<protein>
    <recommendedName>
        <fullName evidence="1">Integrase catalytic domain-containing protein</fullName>
    </recommendedName>
</protein>
<dbReference type="InterPro" id="IPR043502">
    <property type="entry name" value="DNA/RNA_pol_sf"/>
</dbReference>
<dbReference type="InterPro" id="IPR001584">
    <property type="entry name" value="Integrase_cat-core"/>
</dbReference>
<dbReference type="Proteomes" id="UP001652660">
    <property type="component" value="Chromosome 6e"/>
</dbReference>
<sequence>MIVLPSREVISDDEEEYKEMPPLDEEDDIEVVVQPPLEESVGLGLVARRALAARVKEEEFNRKTSSTPDAISNPKETKEIQRQVEELQGKGWAHESLSSCAVPVILVPKKDGSWRMCTDCRAINTITVKYRHPIPRLDDMLDELHGAVIFTKIHLKSGYHQIRIKEGDEWKAAFKTKYGLYEWLVMPFGLTNAPSTFMRLMNHVLREYLGKFVVVYFDDILIYSTSLEEHLQYVKLVLEGIKVDESKIKPIQEWPRPTTIGEEHLYWPNMKKDVEREVARCIQCLRAKSKVNPHGLYMPLPIPSEPWVDISMNFILGLPSTKRGHNSIFVIVDRFSKMAHFIACHKIDNATHIANLFFKEVVRLHGIPRTIVSDHDVKFLSYFWETLWSKLGTKLLFSTTSHPQIDGQTEVVNRTVSTMLRALIKRNLRAWEECDARKKKKRKTFLTRNVFGESDQKSGQFLAGYLA</sequence>
<dbReference type="Gene3D" id="3.10.10.10">
    <property type="entry name" value="HIV Type 1 Reverse Transcriptase, subunit A, domain 1"/>
    <property type="match status" value="1"/>
</dbReference>
<dbReference type="RefSeq" id="XP_071912313.1">
    <property type="nucleotide sequence ID" value="XM_072056212.1"/>
</dbReference>
<dbReference type="Gene3D" id="3.30.70.270">
    <property type="match status" value="1"/>
</dbReference>
<keyword evidence="2" id="KW-1185">Reference proteome</keyword>
<dbReference type="InterPro" id="IPR041588">
    <property type="entry name" value="Integrase_H2C2"/>
</dbReference>
<dbReference type="PANTHER" id="PTHR35046">
    <property type="entry name" value="ZINC KNUCKLE (CCHC-TYPE) FAMILY PROTEIN"/>
    <property type="match status" value="1"/>
</dbReference>
<reference evidence="3" key="1">
    <citation type="submission" date="2025-08" db="UniProtKB">
        <authorList>
            <consortium name="RefSeq"/>
        </authorList>
    </citation>
    <scope>IDENTIFICATION</scope>
    <source>
        <tissue evidence="3">Leaves</tissue>
    </source>
</reference>
<evidence type="ECO:0000259" key="1">
    <source>
        <dbReference type="PROSITE" id="PS50994"/>
    </source>
</evidence>
<proteinExistence type="predicted"/>
<dbReference type="InterPro" id="IPR043128">
    <property type="entry name" value="Rev_trsase/Diguanyl_cyclase"/>
</dbReference>
<dbReference type="InterPro" id="IPR012337">
    <property type="entry name" value="RNaseH-like_sf"/>
</dbReference>
<dbReference type="GeneID" id="140009878"/>
<dbReference type="CDD" id="cd01647">
    <property type="entry name" value="RT_LTR"/>
    <property type="match status" value="1"/>
</dbReference>
<dbReference type="Gene3D" id="3.30.420.10">
    <property type="entry name" value="Ribonuclease H-like superfamily/Ribonuclease H"/>
    <property type="match status" value="1"/>
</dbReference>
<evidence type="ECO:0000313" key="3">
    <source>
        <dbReference type="RefSeq" id="XP_071912313.1"/>
    </source>
</evidence>
<dbReference type="SUPFAM" id="SSF53098">
    <property type="entry name" value="Ribonuclease H-like"/>
    <property type="match status" value="1"/>
</dbReference>
<dbReference type="PANTHER" id="PTHR35046:SF9">
    <property type="entry name" value="RNA-DIRECTED DNA POLYMERASE"/>
    <property type="match status" value="1"/>
</dbReference>
<gene>
    <name evidence="3" type="primary">LOC140009878</name>
</gene>
<dbReference type="InterPro" id="IPR036397">
    <property type="entry name" value="RNaseH_sf"/>
</dbReference>
<dbReference type="InterPro" id="IPR000477">
    <property type="entry name" value="RT_dom"/>
</dbReference>
<organism evidence="2 3">
    <name type="scientific">Coffea arabica</name>
    <name type="common">Arabian coffee</name>
    <dbReference type="NCBI Taxonomy" id="13443"/>
    <lineage>
        <taxon>Eukaryota</taxon>
        <taxon>Viridiplantae</taxon>
        <taxon>Streptophyta</taxon>
        <taxon>Embryophyta</taxon>
        <taxon>Tracheophyta</taxon>
        <taxon>Spermatophyta</taxon>
        <taxon>Magnoliopsida</taxon>
        <taxon>eudicotyledons</taxon>
        <taxon>Gunneridae</taxon>
        <taxon>Pentapetalae</taxon>
        <taxon>asterids</taxon>
        <taxon>lamiids</taxon>
        <taxon>Gentianales</taxon>
        <taxon>Rubiaceae</taxon>
        <taxon>Ixoroideae</taxon>
        <taxon>Gardenieae complex</taxon>
        <taxon>Bertiereae - Coffeeae clade</taxon>
        <taxon>Coffeeae</taxon>
        <taxon>Coffea</taxon>
    </lineage>
</organism>
<feature type="domain" description="Integrase catalytic" evidence="1">
    <location>
        <begin position="302"/>
        <end position="467"/>
    </location>
</feature>
<dbReference type="Pfam" id="PF17921">
    <property type="entry name" value="Integrase_H2C2"/>
    <property type="match status" value="1"/>
</dbReference>
<dbReference type="SUPFAM" id="SSF56672">
    <property type="entry name" value="DNA/RNA polymerases"/>
    <property type="match status" value="1"/>
</dbReference>